<dbReference type="GO" id="GO:0006406">
    <property type="term" value="P:mRNA export from nucleus"/>
    <property type="evidence" value="ECO:0007669"/>
    <property type="project" value="TreeGrafter"/>
</dbReference>
<evidence type="ECO:0000256" key="14">
    <source>
        <dbReference type="ARBA" id="ARBA00023242"/>
    </source>
</evidence>
<dbReference type="GO" id="GO:0017056">
    <property type="term" value="F:structural constituent of nuclear pore"/>
    <property type="evidence" value="ECO:0007669"/>
    <property type="project" value="UniProtKB-UniRule"/>
</dbReference>
<accession>A0AAV2HX84</accession>
<dbReference type="GO" id="GO:0031965">
    <property type="term" value="C:nuclear membrane"/>
    <property type="evidence" value="ECO:0007669"/>
    <property type="project" value="UniProtKB-SubCell"/>
</dbReference>
<keyword evidence="7" id="KW-0509">mRNA transport</keyword>
<evidence type="ECO:0000256" key="3">
    <source>
        <dbReference type="ARBA" id="ARBA00022448"/>
    </source>
</evidence>
<evidence type="ECO:0000256" key="11">
    <source>
        <dbReference type="ARBA" id="ARBA00023010"/>
    </source>
</evidence>
<keyword evidence="8" id="KW-0995">Kinetochore</keyword>
<reference evidence="19 20" key="1">
    <citation type="submission" date="2024-04" db="EMBL/GenBank/DDBJ databases">
        <authorList>
            <consortium name="Genoscope - CEA"/>
            <person name="William W."/>
        </authorList>
    </citation>
    <scope>NUCLEOTIDE SEQUENCE [LARGE SCALE GENOMIC DNA]</scope>
</reference>
<comment type="similarity">
    <text evidence="2 18">Belongs to the nucleoporin Nup84/Nup107 family.</text>
</comment>
<dbReference type="FunFam" id="1.20.190.50:FF:000001">
    <property type="entry name" value="Nuclear pore complex protein"/>
    <property type="match status" value="1"/>
</dbReference>
<evidence type="ECO:0000256" key="18">
    <source>
        <dbReference type="RuleBase" id="RU365072"/>
    </source>
</evidence>
<evidence type="ECO:0000256" key="2">
    <source>
        <dbReference type="ARBA" id="ARBA00009510"/>
    </source>
</evidence>
<evidence type="ECO:0000256" key="5">
    <source>
        <dbReference type="ARBA" id="ARBA00022481"/>
    </source>
</evidence>
<dbReference type="InterPro" id="IPR007252">
    <property type="entry name" value="Nup84/Nup107"/>
</dbReference>
<gene>
    <name evidence="19" type="ORF">GSLYS_00012600001</name>
</gene>
<evidence type="ECO:0000256" key="13">
    <source>
        <dbReference type="ARBA" id="ARBA00023136"/>
    </source>
</evidence>
<evidence type="ECO:0000256" key="16">
    <source>
        <dbReference type="ARBA" id="ARBA00056880"/>
    </source>
</evidence>
<evidence type="ECO:0000256" key="1">
    <source>
        <dbReference type="ARBA" id="ARBA00004629"/>
    </source>
</evidence>
<comment type="function">
    <text evidence="18">Functions as a component of the nuclear pore complex (NPC).</text>
</comment>
<comment type="subunit">
    <text evidence="17">Part of the nuclear pore complex (NPC). Forms part of the Nup160 subcomplex in the nuclear pore which is composed of NUP160, NUP133, NUP107 and Nup96; this complex plays a role in RNA export and in tethering Nup98 and NUP153 to the nucleus. Does not interact with TPR. Interacts with ZNF106.</text>
</comment>
<evidence type="ECO:0000256" key="4">
    <source>
        <dbReference type="ARBA" id="ARBA00022454"/>
    </source>
</evidence>
<keyword evidence="6" id="KW-0597">Phosphoprotein</keyword>
<proteinExistence type="inferred from homology"/>
<name>A0AAV2HX84_LYMST</name>
<dbReference type="Gene3D" id="1.10.3450.20">
    <property type="match status" value="1"/>
</dbReference>
<comment type="function">
    <text evidence="16">Plays a role in the nuclear pore complex (NPC) assembly and/or maintenance. Required for the assembly of peripheral proteins into the NPC. May anchor NUP62 to the NPC. Involved in nephrogenesis.</text>
</comment>
<evidence type="ECO:0000313" key="19">
    <source>
        <dbReference type="EMBL" id="CAL1538779.1"/>
    </source>
</evidence>
<evidence type="ECO:0000256" key="15">
    <source>
        <dbReference type="ARBA" id="ARBA00023328"/>
    </source>
</evidence>
<evidence type="ECO:0000256" key="7">
    <source>
        <dbReference type="ARBA" id="ARBA00022816"/>
    </source>
</evidence>
<evidence type="ECO:0000256" key="17">
    <source>
        <dbReference type="ARBA" id="ARBA00063956"/>
    </source>
</evidence>
<keyword evidence="14 18" id="KW-0539">Nucleus</keyword>
<dbReference type="GO" id="GO:0006606">
    <property type="term" value="P:protein import into nucleus"/>
    <property type="evidence" value="ECO:0007669"/>
    <property type="project" value="TreeGrafter"/>
</dbReference>
<evidence type="ECO:0000256" key="10">
    <source>
        <dbReference type="ARBA" id="ARBA00022990"/>
    </source>
</evidence>
<evidence type="ECO:0000256" key="6">
    <source>
        <dbReference type="ARBA" id="ARBA00022553"/>
    </source>
</evidence>
<evidence type="ECO:0000256" key="9">
    <source>
        <dbReference type="ARBA" id="ARBA00022927"/>
    </source>
</evidence>
<protein>
    <recommendedName>
        <fullName evidence="18">Nuclear pore complex protein</fullName>
    </recommendedName>
</protein>
<comment type="subcellular location">
    <subcellularLocation>
        <location evidence="1">Chromosome</location>
        <location evidence="1">Centromere</location>
        <location evidence="1">Kinetochore</location>
    </subcellularLocation>
    <subcellularLocation>
        <location evidence="18">Nucleus</location>
        <location evidence="18">Nuclear pore complex</location>
    </subcellularLocation>
    <subcellularLocation>
        <location evidence="18">Nucleus membrane</location>
    </subcellularLocation>
</comment>
<dbReference type="AlphaFoldDB" id="A0AAV2HX84"/>
<keyword evidence="5" id="KW-0488">Methylation</keyword>
<organism evidence="19 20">
    <name type="scientific">Lymnaea stagnalis</name>
    <name type="common">Great pond snail</name>
    <name type="synonym">Helix stagnalis</name>
    <dbReference type="NCBI Taxonomy" id="6523"/>
    <lineage>
        <taxon>Eukaryota</taxon>
        <taxon>Metazoa</taxon>
        <taxon>Spiralia</taxon>
        <taxon>Lophotrochozoa</taxon>
        <taxon>Mollusca</taxon>
        <taxon>Gastropoda</taxon>
        <taxon>Heterobranchia</taxon>
        <taxon>Euthyneura</taxon>
        <taxon>Panpulmonata</taxon>
        <taxon>Hygrophila</taxon>
        <taxon>Lymnaeoidea</taxon>
        <taxon>Lymnaeidae</taxon>
        <taxon>Lymnaea</taxon>
    </lineage>
</organism>
<evidence type="ECO:0000256" key="8">
    <source>
        <dbReference type="ARBA" id="ARBA00022838"/>
    </source>
</evidence>
<keyword evidence="13 18" id="KW-0472">Membrane</keyword>
<dbReference type="FunFam" id="1.10.3450.20:FF:000001">
    <property type="entry name" value="Nuclear pore complex protein"/>
    <property type="match status" value="1"/>
</dbReference>
<dbReference type="PANTHER" id="PTHR13003:SF2">
    <property type="entry name" value="NUCLEAR PORE COMPLEX PROTEIN NUP107"/>
    <property type="match status" value="1"/>
</dbReference>
<comment type="caution">
    <text evidence="19">The sequence shown here is derived from an EMBL/GenBank/DDBJ whole genome shotgun (WGS) entry which is preliminary data.</text>
</comment>
<dbReference type="PANTHER" id="PTHR13003">
    <property type="entry name" value="NUP107-RELATED"/>
    <property type="match status" value="1"/>
</dbReference>
<dbReference type="Proteomes" id="UP001497497">
    <property type="component" value="Unassembled WGS sequence"/>
</dbReference>
<keyword evidence="9" id="KW-0653">Protein transport</keyword>
<keyword evidence="4" id="KW-0158">Chromosome</keyword>
<sequence>MEGRSPSYESYLQHGDALNPRAGETAKIFKRRSSNVILQKSIQLLDEAVSPYVNRASRTPRTFRNAPFSPIRHDSKSEPDASLFYFTPAKKPAPVQSPDFDNSSVRGGSLLHVSSRVTFPVDEATSEQDLTELNTKTVAFIAEDDPGKKASEGLYSAFKESLKDHPTPQQIFELLTDYESHCSKNLLKIQHLSRGVTRNQPKYVLLTMNTHEVLQHEKNTWKLVNSLYKDRLDTEAREDNLGLDDEDDDLQLSTKTSVWALSEKNIANHLFEKESLVRQSQLVIDWLETCTLENIDTFTKNAKFFMDQPVAWENTLHNLQKSKQDHRLGSGRFITEMDPDAPHRQGKPLDDLDQEDETFFIEHLFICLRAGQLEKAQELCHRFGQPWRAATLEGWRLLHDPNYYGTSLKSDVALVEGNPYRDVWKRVCWQMASEGDMNRHERAVYATLSGNLHGLLPVCSTWMDYVWAYFKVMVDVRVEQEIRLHFRTPRNLDSLPEKFTEALLEPQDIFNEISARIEENIRIQSEISYHVIQKCIILGDISGLIEVMYRLLQKDREPVSGHLLRFMAHIVLFLKTIGKDCKEELCEAILKAYVEELIRNKHTSLVAHYVAELNPTDQVQLYAAFLEEIEAQEERQQCLRWAEEEGLNIALITKSVVERIRLRESASVYPVTSLAVDLTITEEDKAKIDAIEWLVFDQAHRPEAIKQANAMMRTFIAVKKHAAARQVFEKLPSDTIDIIYRLWHMKTGSNDLPADDSNAIREYMCMKAYLDAVESFNDWFSLYHQGQPLKPNGLEGGSFTDRVAFEHKMKQYQQEYDRWMHNLQVQTRTTRDRIYNVLLFTDGGWLVDAFENLDPDQSRLDQMSRLRKLHLPALCLNLHSVLHSSHFYAEAVQIADVLASEQYQLYKEFDKESLKHILIQITKSSLALLDENKDPLGYEVV</sequence>
<dbReference type="EMBL" id="CAXITT010000312">
    <property type="protein sequence ID" value="CAL1538779.1"/>
    <property type="molecule type" value="Genomic_DNA"/>
</dbReference>
<keyword evidence="12 18" id="KW-0906">Nuclear pore complex</keyword>
<keyword evidence="10" id="KW-0007">Acetylation</keyword>
<dbReference type="Gene3D" id="1.20.190.50">
    <property type="match status" value="1"/>
</dbReference>
<evidence type="ECO:0000256" key="12">
    <source>
        <dbReference type="ARBA" id="ARBA00023132"/>
    </source>
</evidence>
<keyword evidence="11 18" id="KW-0811">Translocation</keyword>
<dbReference type="GO" id="GO:0000973">
    <property type="term" value="P:post-transcriptional tethering of RNA polymerase II gene DNA at nuclear periphery"/>
    <property type="evidence" value="ECO:0007669"/>
    <property type="project" value="TreeGrafter"/>
</dbReference>
<evidence type="ECO:0000313" key="20">
    <source>
        <dbReference type="Proteomes" id="UP001497497"/>
    </source>
</evidence>
<keyword evidence="20" id="KW-1185">Reference proteome</keyword>
<keyword evidence="3 18" id="KW-0813">Transport</keyword>
<dbReference type="GO" id="GO:0000776">
    <property type="term" value="C:kinetochore"/>
    <property type="evidence" value="ECO:0007669"/>
    <property type="project" value="UniProtKB-KW"/>
</dbReference>
<dbReference type="Pfam" id="PF04121">
    <property type="entry name" value="Nup84_Nup100"/>
    <property type="match status" value="1"/>
</dbReference>
<keyword evidence="15" id="KW-0137">Centromere</keyword>
<dbReference type="GO" id="GO:0031080">
    <property type="term" value="C:nuclear pore outer ring"/>
    <property type="evidence" value="ECO:0007669"/>
    <property type="project" value="TreeGrafter"/>
</dbReference>